<feature type="non-terminal residue" evidence="2">
    <location>
        <position position="1"/>
    </location>
</feature>
<sequence>ASNPQRLASPAAHWDPTPLCGLPGPGLPKGPCRKQNVDHSPSPVAPSGGPAMCESGQVSLQHATEQGEWKFLESRSFSTVAS</sequence>
<protein>
    <submittedName>
        <fullName evidence="2">Uncharacterized protein</fullName>
    </submittedName>
</protein>
<dbReference type="EMBL" id="CYRY02008234">
    <property type="protein sequence ID" value="VCW77007.1"/>
    <property type="molecule type" value="Genomic_DNA"/>
</dbReference>
<comment type="caution">
    <text evidence="2">The sequence shown here is derived from an EMBL/GenBank/DDBJ whole genome shotgun (WGS) entry which is preliminary data.</text>
</comment>
<evidence type="ECO:0000313" key="2">
    <source>
        <dbReference type="EMBL" id="VCW77007.1"/>
    </source>
</evidence>
<dbReference type="Proteomes" id="UP000269945">
    <property type="component" value="Unassembled WGS sequence"/>
</dbReference>
<accession>A0A9X9LML0</accession>
<reference evidence="2 3" key="1">
    <citation type="submission" date="2018-10" db="EMBL/GenBank/DDBJ databases">
        <authorList>
            <person name="Ekblom R."/>
            <person name="Jareborg N."/>
        </authorList>
    </citation>
    <scope>NUCLEOTIDE SEQUENCE [LARGE SCALE GENOMIC DNA]</scope>
    <source>
        <tissue evidence="2">Muscle</tissue>
    </source>
</reference>
<feature type="region of interest" description="Disordered" evidence="1">
    <location>
        <begin position="1"/>
        <end position="50"/>
    </location>
</feature>
<feature type="compositionally biased region" description="Low complexity" evidence="1">
    <location>
        <begin position="40"/>
        <end position="50"/>
    </location>
</feature>
<keyword evidence="3" id="KW-1185">Reference proteome</keyword>
<organism evidence="2 3">
    <name type="scientific">Gulo gulo</name>
    <name type="common">Wolverine</name>
    <name type="synonym">Gluton</name>
    <dbReference type="NCBI Taxonomy" id="48420"/>
    <lineage>
        <taxon>Eukaryota</taxon>
        <taxon>Metazoa</taxon>
        <taxon>Chordata</taxon>
        <taxon>Craniata</taxon>
        <taxon>Vertebrata</taxon>
        <taxon>Euteleostomi</taxon>
        <taxon>Mammalia</taxon>
        <taxon>Eutheria</taxon>
        <taxon>Laurasiatheria</taxon>
        <taxon>Carnivora</taxon>
        <taxon>Caniformia</taxon>
        <taxon>Musteloidea</taxon>
        <taxon>Mustelidae</taxon>
        <taxon>Guloninae</taxon>
        <taxon>Gulo</taxon>
    </lineage>
</organism>
<evidence type="ECO:0000256" key="1">
    <source>
        <dbReference type="SAM" id="MobiDB-lite"/>
    </source>
</evidence>
<proteinExistence type="predicted"/>
<gene>
    <name evidence="2" type="ORF">BN2614_LOCUS1</name>
</gene>
<dbReference type="AlphaFoldDB" id="A0A9X9LML0"/>
<evidence type="ECO:0000313" key="3">
    <source>
        <dbReference type="Proteomes" id="UP000269945"/>
    </source>
</evidence>
<feature type="non-terminal residue" evidence="2">
    <location>
        <position position="82"/>
    </location>
</feature>
<name>A0A9X9LML0_GULGU</name>